<accession>A0A5C4LF34</accession>
<dbReference type="RefSeq" id="WP_139037143.1">
    <property type="nucleotide sequence ID" value="NZ_VDDA01000008.1"/>
</dbReference>
<name>A0A5C4LF34_9HYPH</name>
<dbReference type="InterPro" id="IPR050483">
    <property type="entry name" value="CoA-transferase_III_domain"/>
</dbReference>
<keyword evidence="3" id="KW-1185">Reference proteome</keyword>
<evidence type="ECO:0000256" key="1">
    <source>
        <dbReference type="ARBA" id="ARBA00022679"/>
    </source>
</evidence>
<keyword evidence="1 2" id="KW-0808">Transferase</keyword>
<dbReference type="Pfam" id="PF02515">
    <property type="entry name" value="CoA_transf_3"/>
    <property type="match status" value="1"/>
</dbReference>
<evidence type="ECO:0000313" key="2">
    <source>
        <dbReference type="EMBL" id="TNC11623.1"/>
    </source>
</evidence>
<dbReference type="Proteomes" id="UP000305267">
    <property type="component" value="Unassembled WGS sequence"/>
</dbReference>
<gene>
    <name evidence="2" type="ORF">FF100_18410</name>
</gene>
<evidence type="ECO:0000313" key="3">
    <source>
        <dbReference type="Proteomes" id="UP000305267"/>
    </source>
</evidence>
<dbReference type="InterPro" id="IPR044855">
    <property type="entry name" value="CoA-Trfase_III_dom3_sf"/>
</dbReference>
<dbReference type="Gene3D" id="3.40.50.10540">
    <property type="entry name" value="Crotonobetainyl-coa:carnitine coa-transferase, domain 1"/>
    <property type="match status" value="1"/>
</dbReference>
<dbReference type="AlphaFoldDB" id="A0A5C4LF34"/>
<dbReference type="PANTHER" id="PTHR48207:SF4">
    <property type="entry name" value="BLL6097 PROTEIN"/>
    <property type="match status" value="1"/>
</dbReference>
<dbReference type="Gene3D" id="3.30.1540.10">
    <property type="entry name" value="formyl-coa transferase, domain 3"/>
    <property type="match status" value="1"/>
</dbReference>
<sequence>MSAPAPSPCPSPAPRPLAGIRVVDLTSVVVGPACTLRLADFGAEVIKVEPPAGDVLRSLGGPSPGGRHAGSYLHLNRGKQALGLDLKTPAARAVLERLIASSDVVVANMRPEALARLGLDADSLRDRQPRLVHCTITGFGPGGPYRGRPAYDSVVQGVSGIAGLAERRDGRPHYVPLLLADHVTGEIAASAILAALLARERTGLGATLEVPMHETMAAFVLQEHLGPRSFDPPLGPAGDARVLNPDNRPLATADGWISLTANTDAQVHAFLRAVERADLIDEPRLRTVADRFRHVDLWFRVRAEALASRTTAAWLAIFAAADVPAMPCHTLETLERDPHLAAVGLLGTDLHPTEGRVRTIRPTILQDGAPAPAGRPAPPPGFDTRTVLRGLGLDEAECDALIASGAAFAPGADTG</sequence>
<organism evidence="2 3">
    <name type="scientific">Methylobacterium terricola</name>
    <dbReference type="NCBI Taxonomy" id="2583531"/>
    <lineage>
        <taxon>Bacteria</taxon>
        <taxon>Pseudomonadati</taxon>
        <taxon>Pseudomonadota</taxon>
        <taxon>Alphaproteobacteria</taxon>
        <taxon>Hyphomicrobiales</taxon>
        <taxon>Methylobacteriaceae</taxon>
        <taxon>Methylobacterium</taxon>
    </lineage>
</organism>
<reference evidence="2 3" key="1">
    <citation type="submission" date="2019-06" db="EMBL/GenBank/DDBJ databases">
        <title>Genome of Methylobacterium sp. 17Sr1-39.</title>
        <authorList>
            <person name="Seo T."/>
        </authorList>
    </citation>
    <scope>NUCLEOTIDE SEQUENCE [LARGE SCALE GENOMIC DNA]</scope>
    <source>
        <strain evidence="2 3">17Sr1-39</strain>
    </source>
</reference>
<dbReference type="PANTHER" id="PTHR48207">
    <property type="entry name" value="SUCCINATE--HYDROXYMETHYLGLUTARATE COA-TRANSFERASE"/>
    <property type="match status" value="1"/>
</dbReference>
<protein>
    <submittedName>
        <fullName evidence="2">CoA transferase</fullName>
    </submittedName>
</protein>
<dbReference type="GO" id="GO:0008410">
    <property type="term" value="F:CoA-transferase activity"/>
    <property type="evidence" value="ECO:0007669"/>
    <property type="project" value="TreeGrafter"/>
</dbReference>
<dbReference type="InterPro" id="IPR023606">
    <property type="entry name" value="CoA-Trfase_III_dom_1_sf"/>
</dbReference>
<dbReference type="EMBL" id="VDDA01000008">
    <property type="protein sequence ID" value="TNC11623.1"/>
    <property type="molecule type" value="Genomic_DNA"/>
</dbReference>
<proteinExistence type="predicted"/>
<comment type="caution">
    <text evidence="2">The sequence shown here is derived from an EMBL/GenBank/DDBJ whole genome shotgun (WGS) entry which is preliminary data.</text>
</comment>
<dbReference type="SUPFAM" id="SSF89796">
    <property type="entry name" value="CoA-transferase family III (CaiB/BaiF)"/>
    <property type="match status" value="1"/>
</dbReference>
<dbReference type="OrthoDB" id="9806585at2"/>
<dbReference type="InterPro" id="IPR003673">
    <property type="entry name" value="CoA-Trfase_fam_III"/>
</dbReference>